<dbReference type="InterPro" id="IPR036908">
    <property type="entry name" value="RlpA-like_sf"/>
</dbReference>
<name>A0AA88X7L0_9ASTE</name>
<keyword evidence="7" id="KW-1185">Reference proteome</keyword>
<dbReference type="Pfam" id="PF24300">
    <property type="entry name" value="KWL1"/>
    <property type="match status" value="1"/>
</dbReference>
<dbReference type="Gene3D" id="2.40.40.10">
    <property type="entry name" value="RlpA-like domain"/>
    <property type="match status" value="1"/>
</dbReference>
<organism evidence="6 7">
    <name type="scientific">Escallonia herrerae</name>
    <dbReference type="NCBI Taxonomy" id="1293975"/>
    <lineage>
        <taxon>Eukaryota</taxon>
        <taxon>Viridiplantae</taxon>
        <taxon>Streptophyta</taxon>
        <taxon>Embryophyta</taxon>
        <taxon>Tracheophyta</taxon>
        <taxon>Spermatophyta</taxon>
        <taxon>Magnoliopsida</taxon>
        <taxon>eudicotyledons</taxon>
        <taxon>Gunneridae</taxon>
        <taxon>Pentapetalae</taxon>
        <taxon>asterids</taxon>
        <taxon>campanulids</taxon>
        <taxon>Escalloniales</taxon>
        <taxon>Escalloniaceae</taxon>
        <taxon>Escallonia</taxon>
    </lineage>
</organism>
<dbReference type="GO" id="GO:0005576">
    <property type="term" value="C:extracellular region"/>
    <property type="evidence" value="ECO:0007669"/>
    <property type="project" value="UniProtKB-SubCell"/>
</dbReference>
<evidence type="ECO:0000256" key="5">
    <source>
        <dbReference type="SAM" id="MobiDB-lite"/>
    </source>
</evidence>
<evidence type="ECO:0000256" key="1">
    <source>
        <dbReference type="ARBA" id="ARBA00004613"/>
    </source>
</evidence>
<sequence length="218" mass="24979">MVRIIARNGKSVTAKVVDECDSMNGCDHEHAGQPPCGNNIVDASNAVWNALGLNIDLGVVDVTWSMVSVPRKAKKRCEARPTTEREHRAQNQGNNREMADEGTQRRNNFEFNAEGQDGHNPQPDPTIAEEWLARAEKILDIPRIPNSQRLVYTSFMLEASAKRWWKLLSMKWKQEGVPSTWENFKKEFTNKYVLAVTQEKKEVLHFFTKTQQLQFIKP</sequence>
<feature type="region of interest" description="Disordered" evidence="5">
    <location>
        <begin position="74"/>
        <end position="102"/>
    </location>
</feature>
<evidence type="ECO:0000313" key="7">
    <source>
        <dbReference type="Proteomes" id="UP001188597"/>
    </source>
</evidence>
<accession>A0AA88X7L0</accession>
<gene>
    <name evidence="6" type="ORF">RJ639_026731</name>
</gene>
<dbReference type="EMBL" id="JAVXUP010000043">
    <property type="protein sequence ID" value="KAK3041019.1"/>
    <property type="molecule type" value="Genomic_DNA"/>
</dbReference>
<evidence type="ECO:0008006" key="8">
    <source>
        <dbReference type="Google" id="ProtNLM"/>
    </source>
</evidence>
<dbReference type="AlphaFoldDB" id="A0AA88X7L0"/>
<evidence type="ECO:0000313" key="6">
    <source>
        <dbReference type="EMBL" id="KAK3041019.1"/>
    </source>
</evidence>
<protein>
    <recommendedName>
        <fullName evidence="8">Retrotransposon gag domain-containing protein</fullName>
    </recommendedName>
</protein>
<reference evidence="6" key="1">
    <citation type="submission" date="2022-12" db="EMBL/GenBank/DDBJ databases">
        <title>Draft genome assemblies for two species of Escallonia (Escalloniales).</title>
        <authorList>
            <person name="Chanderbali A."/>
            <person name="Dervinis C."/>
            <person name="Anghel I."/>
            <person name="Soltis D."/>
            <person name="Soltis P."/>
            <person name="Zapata F."/>
        </authorList>
    </citation>
    <scope>NUCLEOTIDE SEQUENCE</scope>
    <source>
        <strain evidence="6">UCBG64.0493</strain>
        <tissue evidence="6">Leaf</tissue>
    </source>
</reference>
<dbReference type="Proteomes" id="UP001188597">
    <property type="component" value="Unassembled WGS sequence"/>
</dbReference>
<keyword evidence="3" id="KW-0964">Secreted</keyword>
<dbReference type="SUPFAM" id="SSF50685">
    <property type="entry name" value="Barwin-like endoglucanases"/>
    <property type="match status" value="1"/>
</dbReference>
<proteinExistence type="inferred from homology"/>
<evidence type="ECO:0000256" key="4">
    <source>
        <dbReference type="ARBA" id="ARBA00022729"/>
    </source>
</evidence>
<comment type="caution">
    <text evidence="6">The sequence shown here is derived from an EMBL/GenBank/DDBJ whole genome shotgun (WGS) entry which is preliminary data.</text>
</comment>
<comment type="subcellular location">
    <subcellularLocation>
        <location evidence="1">Secreted</location>
    </subcellularLocation>
</comment>
<dbReference type="PANTHER" id="PTHR33191:SF9">
    <property type="entry name" value="RIPENING-RELATED PROTEIN 2-RELATED"/>
    <property type="match status" value="1"/>
</dbReference>
<dbReference type="PANTHER" id="PTHR33191">
    <property type="entry name" value="RIPENING-RELATED PROTEIN 2-RELATED"/>
    <property type="match status" value="1"/>
</dbReference>
<dbReference type="InterPro" id="IPR039271">
    <property type="entry name" value="Kiwellin-like"/>
</dbReference>
<keyword evidence="4" id="KW-0732">Signal</keyword>
<comment type="similarity">
    <text evidence="2">Belongs to the kiwellin family.</text>
</comment>
<evidence type="ECO:0000256" key="3">
    <source>
        <dbReference type="ARBA" id="ARBA00022525"/>
    </source>
</evidence>
<evidence type="ECO:0000256" key="2">
    <source>
        <dbReference type="ARBA" id="ARBA00005592"/>
    </source>
</evidence>
<feature type="compositionally biased region" description="Basic and acidic residues" evidence="5">
    <location>
        <begin position="76"/>
        <end position="89"/>
    </location>
</feature>